<dbReference type="AlphaFoldDB" id="A0A412G3Y2"/>
<proteinExistence type="inferred from homology"/>
<evidence type="ECO:0000256" key="2">
    <source>
        <dbReference type="ARBA" id="ARBA00009152"/>
    </source>
</evidence>
<evidence type="ECO:0000256" key="7">
    <source>
        <dbReference type="ARBA" id="ARBA00049158"/>
    </source>
</evidence>
<dbReference type="GeneID" id="83014904"/>
<dbReference type="Gene3D" id="3.20.20.140">
    <property type="entry name" value="Metal-dependent hydrolases"/>
    <property type="match status" value="1"/>
</dbReference>
<sequence length="269" mass="30627">MQRIDGHVHLEHGPLSAAYVEQFVSAAQKAGLDCLQILDHTHRFREFRPAYQSVIEADPLQAQWLSGKGKFKDSLTDYLELVRQLKQRVWPLEVRFGLEVCYTPESELFLREICRELPLDFLVGSVHSIDGLLYDMPFSQPLLWQKYEHQTVVDRYLDCVLQSVQSGLFDQIGHPDTVKMASAKAVMDPGRIREIAEEAKLRGIALECNTGCHWRYAHPDFGLSDLWLTLLAEVGNRVVTASDAHDPADVNRDLEQARARLIQFGVRCA</sequence>
<keyword evidence="4 8" id="KW-0028">Amino-acid biosynthesis</keyword>
<evidence type="ECO:0000313" key="11">
    <source>
        <dbReference type="Proteomes" id="UP000284178"/>
    </source>
</evidence>
<dbReference type="InterPro" id="IPR010140">
    <property type="entry name" value="Histidinol_P_phosphatase_HisJ"/>
</dbReference>
<name>A0A412G3Y2_9FIRM</name>
<organism evidence="10 11">
    <name type="scientific">Holdemania filiformis</name>
    <dbReference type="NCBI Taxonomy" id="61171"/>
    <lineage>
        <taxon>Bacteria</taxon>
        <taxon>Bacillati</taxon>
        <taxon>Bacillota</taxon>
        <taxon>Erysipelotrichia</taxon>
        <taxon>Erysipelotrichales</taxon>
        <taxon>Erysipelotrichaceae</taxon>
        <taxon>Holdemania</taxon>
    </lineage>
</organism>
<comment type="catalytic activity">
    <reaction evidence="7 8">
        <text>L-histidinol phosphate + H2O = L-histidinol + phosphate</text>
        <dbReference type="Rhea" id="RHEA:14465"/>
        <dbReference type="ChEBI" id="CHEBI:15377"/>
        <dbReference type="ChEBI" id="CHEBI:43474"/>
        <dbReference type="ChEBI" id="CHEBI:57699"/>
        <dbReference type="ChEBI" id="CHEBI:57980"/>
        <dbReference type="EC" id="3.1.3.15"/>
    </reaction>
</comment>
<keyword evidence="6 8" id="KW-0368">Histidine biosynthesis</keyword>
<feature type="domain" description="PHP" evidence="9">
    <location>
        <begin position="5"/>
        <end position="210"/>
    </location>
</feature>
<protein>
    <recommendedName>
        <fullName evidence="3 8">Histidinol-phosphatase</fullName>
        <shortName evidence="8">HolPase</shortName>
        <ecNumber evidence="3 8">3.1.3.15</ecNumber>
    </recommendedName>
</protein>
<comment type="pathway">
    <text evidence="1 8">Amino-acid biosynthesis; L-histidine biosynthesis; L-histidine from 5-phospho-alpha-D-ribose 1-diphosphate: step 8/9.</text>
</comment>
<dbReference type="GO" id="GO:0005737">
    <property type="term" value="C:cytoplasm"/>
    <property type="evidence" value="ECO:0007669"/>
    <property type="project" value="TreeGrafter"/>
</dbReference>
<dbReference type="InterPro" id="IPR004013">
    <property type="entry name" value="PHP_dom"/>
</dbReference>
<evidence type="ECO:0000259" key="9">
    <source>
        <dbReference type="Pfam" id="PF02811"/>
    </source>
</evidence>
<evidence type="ECO:0000256" key="4">
    <source>
        <dbReference type="ARBA" id="ARBA00022605"/>
    </source>
</evidence>
<evidence type="ECO:0000256" key="8">
    <source>
        <dbReference type="RuleBase" id="RU366003"/>
    </source>
</evidence>
<accession>A0A412G3Y2</accession>
<dbReference type="InterPro" id="IPR016195">
    <property type="entry name" value="Pol/histidinol_Pase-like"/>
</dbReference>
<evidence type="ECO:0000313" key="10">
    <source>
        <dbReference type="EMBL" id="RGR75275.1"/>
    </source>
</evidence>
<evidence type="ECO:0000256" key="1">
    <source>
        <dbReference type="ARBA" id="ARBA00004970"/>
    </source>
</evidence>
<evidence type="ECO:0000256" key="6">
    <source>
        <dbReference type="ARBA" id="ARBA00023102"/>
    </source>
</evidence>
<dbReference type="GO" id="GO:0000105">
    <property type="term" value="P:L-histidine biosynthetic process"/>
    <property type="evidence" value="ECO:0007669"/>
    <property type="project" value="UniProtKB-UniRule"/>
</dbReference>
<reference evidence="10 11" key="1">
    <citation type="submission" date="2018-08" db="EMBL/GenBank/DDBJ databases">
        <title>A genome reference for cultivated species of the human gut microbiota.</title>
        <authorList>
            <person name="Zou Y."/>
            <person name="Xue W."/>
            <person name="Luo G."/>
        </authorList>
    </citation>
    <scope>NUCLEOTIDE SEQUENCE [LARGE SCALE GENOMIC DNA]</scope>
    <source>
        <strain evidence="10 11">AF24-29</strain>
    </source>
</reference>
<dbReference type="Proteomes" id="UP000284178">
    <property type="component" value="Unassembled WGS sequence"/>
</dbReference>
<evidence type="ECO:0000256" key="5">
    <source>
        <dbReference type="ARBA" id="ARBA00022801"/>
    </source>
</evidence>
<dbReference type="EMBL" id="QRUP01000005">
    <property type="protein sequence ID" value="RGR75275.1"/>
    <property type="molecule type" value="Genomic_DNA"/>
</dbReference>
<evidence type="ECO:0000256" key="3">
    <source>
        <dbReference type="ARBA" id="ARBA00013085"/>
    </source>
</evidence>
<dbReference type="RefSeq" id="WP_117894435.1">
    <property type="nucleotide sequence ID" value="NZ_CABJCV010000005.1"/>
</dbReference>
<dbReference type="PANTHER" id="PTHR21039">
    <property type="entry name" value="HISTIDINOL PHOSPHATASE-RELATED"/>
    <property type="match status" value="1"/>
</dbReference>
<keyword evidence="11" id="KW-1185">Reference proteome</keyword>
<dbReference type="UniPathway" id="UPA00031">
    <property type="reaction ID" value="UER00013"/>
</dbReference>
<comment type="caution">
    <text evidence="10">The sequence shown here is derived from an EMBL/GenBank/DDBJ whole genome shotgun (WGS) entry which is preliminary data.</text>
</comment>
<dbReference type="Pfam" id="PF02811">
    <property type="entry name" value="PHP"/>
    <property type="match status" value="1"/>
</dbReference>
<comment type="similarity">
    <text evidence="2 8">Belongs to the PHP hydrolase family. HisK subfamily.</text>
</comment>
<gene>
    <name evidence="10" type="ORF">DWY25_05720</name>
</gene>
<dbReference type="SUPFAM" id="SSF89550">
    <property type="entry name" value="PHP domain-like"/>
    <property type="match status" value="1"/>
</dbReference>
<dbReference type="PANTHER" id="PTHR21039:SF0">
    <property type="entry name" value="HISTIDINOL-PHOSPHATASE"/>
    <property type="match status" value="1"/>
</dbReference>
<keyword evidence="5 8" id="KW-0378">Hydrolase</keyword>
<dbReference type="GO" id="GO:0004401">
    <property type="term" value="F:histidinol-phosphatase activity"/>
    <property type="evidence" value="ECO:0007669"/>
    <property type="project" value="UniProtKB-UniRule"/>
</dbReference>
<dbReference type="EC" id="3.1.3.15" evidence="3 8"/>